<reference evidence="1" key="1">
    <citation type="journal article" date="2014" name="Int. J. Syst. Evol. Microbiol.">
        <title>Complete genome sequence of Corynebacterium casei LMG S-19264T (=DSM 44701T), isolated from a smear-ripened cheese.</title>
        <authorList>
            <consortium name="US DOE Joint Genome Institute (JGI-PGF)"/>
            <person name="Walter F."/>
            <person name="Albersmeier A."/>
            <person name="Kalinowski J."/>
            <person name="Ruckert C."/>
        </authorList>
    </citation>
    <scope>NUCLEOTIDE SEQUENCE</scope>
    <source>
        <strain evidence="1">JCM 31311</strain>
    </source>
</reference>
<accession>A0A918CME4</accession>
<reference evidence="1" key="2">
    <citation type="submission" date="2020-09" db="EMBL/GenBank/DDBJ databases">
        <authorList>
            <person name="Sun Q."/>
            <person name="Ohkuma M."/>
        </authorList>
    </citation>
    <scope>NUCLEOTIDE SEQUENCE</scope>
    <source>
        <strain evidence="1">JCM 31311</strain>
    </source>
</reference>
<gene>
    <name evidence="1" type="ORF">GCM10008957_47930</name>
</gene>
<dbReference type="AlphaFoldDB" id="A0A918CME4"/>
<proteinExistence type="predicted"/>
<name>A0A918CME4_9DEIO</name>
<protein>
    <submittedName>
        <fullName evidence="1">Uncharacterized protein</fullName>
    </submittedName>
</protein>
<comment type="caution">
    <text evidence="1">The sequence shown here is derived from an EMBL/GenBank/DDBJ whole genome shotgun (WGS) entry which is preliminary data.</text>
</comment>
<evidence type="ECO:0000313" key="2">
    <source>
        <dbReference type="Proteomes" id="UP000603865"/>
    </source>
</evidence>
<sequence>MIEIHQFLQTRPVFILLSFPVRQQFLEIDPAVRPHLLGRKLALVEQVDEVRMRDALLIFQDFVDSVASLCALQGAFFSLSSCFVNLNLDKDVLSSVAACCVPRSA</sequence>
<dbReference type="Proteomes" id="UP000603865">
    <property type="component" value="Unassembled WGS sequence"/>
</dbReference>
<keyword evidence="2" id="KW-1185">Reference proteome</keyword>
<dbReference type="EMBL" id="BMQL01000053">
    <property type="protein sequence ID" value="GGR31739.1"/>
    <property type="molecule type" value="Genomic_DNA"/>
</dbReference>
<evidence type="ECO:0000313" key="1">
    <source>
        <dbReference type="EMBL" id="GGR31739.1"/>
    </source>
</evidence>
<organism evidence="1 2">
    <name type="scientific">Deinococcus ruber</name>
    <dbReference type="NCBI Taxonomy" id="1848197"/>
    <lineage>
        <taxon>Bacteria</taxon>
        <taxon>Thermotogati</taxon>
        <taxon>Deinococcota</taxon>
        <taxon>Deinococci</taxon>
        <taxon>Deinococcales</taxon>
        <taxon>Deinococcaceae</taxon>
        <taxon>Deinococcus</taxon>
    </lineage>
</organism>